<evidence type="ECO:0008006" key="4">
    <source>
        <dbReference type="Google" id="ProtNLM"/>
    </source>
</evidence>
<feature type="transmembrane region" description="Helical" evidence="1">
    <location>
        <begin position="81"/>
        <end position="97"/>
    </location>
</feature>
<feature type="transmembrane region" description="Helical" evidence="1">
    <location>
        <begin position="55"/>
        <end position="74"/>
    </location>
</feature>
<dbReference type="Proteomes" id="UP001243364">
    <property type="component" value="Unassembled WGS sequence"/>
</dbReference>
<keyword evidence="1" id="KW-0472">Membrane</keyword>
<keyword evidence="1" id="KW-1133">Transmembrane helix</keyword>
<accession>A0ABU0PS79</accession>
<dbReference type="RefSeq" id="WP_307039126.1">
    <property type="nucleotide sequence ID" value="NZ_JAUSYA010000001.1"/>
</dbReference>
<feature type="transmembrane region" description="Helical" evidence="1">
    <location>
        <begin position="21"/>
        <end position="43"/>
    </location>
</feature>
<evidence type="ECO:0000313" key="2">
    <source>
        <dbReference type="EMBL" id="MDQ0681222.1"/>
    </source>
</evidence>
<organism evidence="2 3">
    <name type="scientific">Streptomyces achromogenes</name>
    <dbReference type="NCBI Taxonomy" id="67255"/>
    <lineage>
        <taxon>Bacteria</taxon>
        <taxon>Bacillati</taxon>
        <taxon>Actinomycetota</taxon>
        <taxon>Actinomycetes</taxon>
        <taxon>Kitasatosporales</taxon>
        <taxon>Streptomycetaceae</taxon>
        <taxon>Streptomyces</taxon>
    </lineage>
</organism>
<evidence type="ECO:0000313" key="3">
    <source>
        <dbReference type="Proteomes" id="UP001243364"/>
    </source>
</evidence>
<feature type="transmembrane region" description="Helical" evidence="1">
    <location>
        <begin position="109"/>
        <end position="129"/>
    </location>
</feature>
<keyword evidence="3" id="KW-1185">Reference proteome</keyword>
<evidence type="ECO:0000256" key="1">
    <source>
        <dbReference type="SAM" id="Phobius"/>
    </source>
</evidence>
<protein>
    <recommendedName>
        <fullName evidence="4">DoxX family protein</fullName>
    </recommendedName>
</protein>
<reference evidence="2 3" key="1">
    <citation type="submission" date="2023-07" db="EMBL/GenBank/DDBJ databases">
        <title>Comparative genomics of wheat-associated soil bacteria to identify genetic determinants of phenazine resistance.</title>
        <authorList>
            <person name="Mouncey N."/>
        </authorList>
    </citation>
    <scope>NUCLEOTIDE SEQUENCE [LARGE SCALE GENOMIC DNA]</scope>
    <source>
        <strain evidence="2 3">W4I19-2</strain>
    </source>
</reference>
<gene>
    <name evidence="2" type="ORF">QFZ56_000185</name>
</gene>
<dbReference type="EMBL" id="JAUSYA010000001">
    <property type="protein sequence ID" value="MDQ0681222.1"/>
    <property type="molecule type" value="Genomic_DNA"/>
</dbReference>
<sequence>MRLELRERWGGQPLWARRVRAVYLIGFLEGFCSHVLDLVRGGIHAYASFPQVPLQVFFVSLVVLDPLAAVLVGLVRREGSWLAATVMVMDVSANWWGNRHWLQDDPAKLFWLAPITLFALFVVALSLPLRRAAAGAAGTL</sequence>
<keyword evidence="1" id="KW-0812">Transmembrane</keyword>
<comment type="caution">
    <text evidence="2">The sequence shown here is derived from an EMBL/GenBank/DDBJ whole genome shotgun (WGS) entry which is preliminary data.</text>
</comment>
<proteinExistence type="predicted"/>
<name>A0ABU0PS79_STRAH</name>